<name>A0A340Y389_LIPVE</name>
<dbReference type="InParanoid" id="A0A340Y389"/>
<evidence type="ECO:0000256" key="1">
    <source>
        <dbReference type="SAM" id="MobiDB-lite"/>
    </source>
</evidence>
<reference evidence="3" key="1">
    <citation type="submission" date="2025-08" db="UniProtKB">
        <authorList>
            <consortium name="RefSeq"/>
        </authorList>
    </citation>
    <scope>IDENTIFICATION</scope>
</reference>
<dbReference type="KEGG" id="lve:103069495"/>
<accession>A0A340Y389</accession>
<evidence type="ECO:0000313" key="3">
    <source>
        <dbReference type="RefSeq" id="XP_007466114.1"/>
    </source>
</evidence>
<feature type="compositionally biased region" description="Basic residues" evidence="1">
    <location>
        <begin position="86"/>
        <end position="100"/>
    </location>
</feature>
<feature type="region of interest" description="Disordered" evidence="1">
    <location>
        <begin position="1"/>
        <end position="348"/>
    </location>
</feature>
<dbReference type="AlphaFoldDB" id="A0A340Y389"/>
<feature type="compositionally biased region" description="Basic and acidic residues" evidence="1">
    <location>
        <begin position="155"/>
        <end position="171"/>
    </location>
</feature>
<proteinExistence type="predicted"/>
<keyword evidence="2" id="KW-1185">Reference proteome</keyword>
<evidence type="ECO:0000313" key="2">
    <source>
        <dbReference type="Proteomes" id="UP000265300"/>
    </source>
</evidence>
<dbReference type="Proteomes" id="UP000265300">
    <property type="component" value="Unplaced"/>
</dbReference>
<dbReference type="RefSeq" id="XP_007466114.1">
    <property type="nucleotide sequence ID" value="XM_007466052.1"/>
</dbReference>
<organism evidence="2 3">
    <name type="scientific">Lipotes vexillifer</name>
    <name type="common">Yangtze river dolphin</name>
    <dbReference type="NCBI Taxonomy" id="118797"/>
    <lineage>
        <taxon>Eukaryota</taxon>
        <taxon>Metazoa</taxon>
        <taxon>Chordata</taxon>
        <taxon>Craniata</taxon>
        <taxon>Vertebrata</taxon>
        <taxon>Euteleostomi</taxon>
        <taxon>Mammalia</taxon>
        <taxon>Eutheria</taxon>
        <taxon>Laurasiatheria</taxon>
        <taxon>Artiodactyla</taxon>
        <taxon>Whippomorpha</taxon>
        <taxon>Cetacea</taxon>
        <taxon>Odontoceti</taxon>
        <taxon>Lipotidae</taxon>
        <taxon>Lipotes</taxon>
    </lineage>
</organism>
<feature type="compositionally biased region" description="Low complexity" evidence="1">
    <location>
        <begin position="31"/>
        <end position="40"/>
    </location>
</feature>
<protein>
    <submittedName>
        <fullName evidence="3">Proline-rich protein 2-like</fullName>
    </submittedName>
</protein>
<sequence>MNELEASLTSSERGSRSAPPPIKPEANSPEFSVSRPSPVQRRPRPFFLPASLQGLEPRVAGRVRVPDAPSPLGESSAGRFRDRPVRGPRPRRSHKHPARPRRPEALTPRRPTPGSGEEAGPGGGVVASPPGSARADARLVYRPQAWSPPRRPARPRPERRAYPEQQREGRSLVRRGGGGGDHPGVGAGGGERVPEDEEEPKIHSFRAPPAWRPPPPPPQPPVPELQPPELPKRCGPGRHRDHSSLAPARAPALSAAAAAAAAASSASPRRRAHPQLPPRRGGAAGETRMSLGRNCSAGQRAGEGRTQMTSLSYPASLAAIASRPRPQAQAEGSIRMPDRNGGAPATHLPSLRATTHTIYYHHPHAGAADTRTRHML</sequence>
<feature type="compositionally biased region" description="Gly residues" evidence="1">
    <location>
        <begin position="175"/>
        <end position="191"/>
    </location>
</feature>
<feature type="compositionally biased region" description="Low complexity" evidence="1">
    <location>
        <begin position="244"/>
        <end position="267"/>
    </location>
</feature>
<feature type="compositionally biased region" description="Pro residues" evidence="1">
    <location>
        <begin position="210"/>
        <end position="229"/>
    </location>
</feature>
<dbReference type="GeneID" id="103069495"/>
<gene>
    <name evidence="3" type="primary">LOC103069495</name>
</gene>